<evidence type="ECO:0008006" key="3">
    <source>
        <dbReference type="Google" id="ProtNLM"/>
    </source>
</evidence>
<dbReference type="PIRSF" id="PIRSF017393">
    <property type="entry name" value="MTase_SAV2177"/>
    <property type="match status" value="1"/>
</dbReference>
<gene>
    <name evidence="1" type="ORF">GCM10010185_22900</name>
</gene>
<dbReference type="CDD" id="cd02440">
    <property type="entry name" value="AdoMet_MTases"/>
    <property type="match status" value="1"/>
</dbReference>
<dbReference type="AlphaFoldDB" id="A0A918EDS6"/>
<proteinExistence type="predicted"/>
<evidence type="ECO:0000313" key="2">
    <source>
        <dbReference type="Proteomes" id="UP000639606"/>
    </source>
</evidence>
<name>A0A918EDS6_9PSEU</name>
<dbReference type="Gene3D" id="3.40.50.150">
    <property type="entry name" value="Vaccinia Virus protein VP39"/>
    <property type="match status" value="1"/>
</dbReference>
<organism evidence="1 2">
    <name type="scientific">Saccharothrix coeruleofusca</name>
    <dbReference type="NCBI Taxonomy" id="33919"/>
    <lineage>
        <taxon>Bacteria</taxon>
        <taxon>Bacillati</taxon>
        <taxon>Actinomycetota</taxon>
        <taxon>Actinomycetes</taxon>
        <taxon>Pseudonocardiales</taxon>
        <taxon>Pseudonocardiaceae</taxon>
        <taxon>Saccharothrix</taxon>
    </lineage>
</organism>
<accession>A0A918EDS6</accession>
<dbReference type="InterPro" id="IPR006764">
    <property type="entry name" value="SAM_dep_MeTrfase_SAV2177_type"/>
</dbReference>
<reference evidence="1" key="2">
    <citation type="submission" date="2020-09" db="EMBL/GenBank/DDBJ databases">
        <authorList>
            <person name="Sun Q."/>
            <person name="Ohkuma M."/>
        </authorList>
    </citation>
    <scope>NUCLEOTIDE SEQUENCE</scope>
    <source>
        <strain evidence="1">JCM 3313</strain>
    </source>
</reference>
<dbReference type="InterPro" id="IPR029063">
    <property type="entry name" value="SAM-dependent_MTases_sf"/>
</dbReference>
<evidence type="ECO:0000313" key="1">
    <source>
        <dbReference type="EMBL" id="GGP50132.1"/>
    </source>
</evidence>
<dbReference type="Proteomes" id="UP000639606">
    <property type="component" value="Unassembled WGS sequence"/>
</dbReference>
<sequence>MGGGYDDAFSVKGCFAVEQREWIPRSVDISVPSMARTYDFLLGGAHNFAVDRELAAHVQRVMPDARSAARVNRAFLGRVVRFMIGRGVRQFLDIGSGIPTVANVHEVAQGEDPRCRVVYVDKDPVAVAHSELMLADNDHATVVHADMRDPESILDDPRTRALLDFDQPIGLLLLMMLHWLPDEADPWRLMARYRDALPPGSHLAITHVTADHQERPLAEVTDLIKRSRSVDQLTERPHDRVLALFGDFELVEPGLVGCAQWRPTGPGDISDAPEMNMVIYGGVARKP</sequence>
<dbReference type="EMBL" id="BMRG01000003">
    <property type="protein sequence ID" value="GGP50132.1"/>
    <property type="molecule type" value="Genomic_DNA"/>
</dbReference>
<dbReference type="Pfam" id="PF04672">
    <property type="entry name" value="Methyltransf_19"/>
    <property type="match status" value="1"/>
</dbReference>
<dbReference type="SUPFAM" id="SSF53335">
    <property type="entry name" value="S-adenosyl-L-methionine-dependent methyltransferases"/>
    <property type="match status" value="1"/>
</dbReference>
<reference evidence="1" key="1">
    <citation type="journal article" date="2014" name="Int. J. Syst. Evol. Microbiol.">
        <title>Complete genome sequence of Corynebacterium casei LMG S-19264T (=DSM 44701T), isolated from a smear-ripened cheese.</title>
        <authorList>
            <consortium name="US DOE Joint Genome Institute (JGI-PGF)"/>
            <person name="Walter F."/>
            <person name="Albersmeier A."/>
            <person name="Kalinowski J."/>
            <person name="Ruckert C."/>
        </authorList>
    </citation>
    <scope>NUCLEOTIDE SEQUENCE</scope>
    <source>
        <strain evidence="1">JCM 3313</strain>
    </source>
</reference>
<keyword evidence="2" id="KW-1185">Reference proteome</keyword>
<protein>
    <recommendedName>
        <fullName evidence="3">S-adenosyl methyltransferase</fullName>
    </recommendedName>
</protein>
<comment type="caution">
    <text evidence="1">The sequence shown here is derived from an EMBL/GenBank/DDBJ whole genome shotgun (WGS) entry which is preliminary data.</text>
</comment>